<feature type="region of interest" description="Disordered" evidence="1">
    <location>
        <begin position="35"/>
        <end position="124"/>
    </location>
</feature>
<sequence length="124" mass="13811">MTLCALFEHLQAHEMHIKGKGLIFKGEDMRANLTGDADQKGDAKRDKSLASTVSQNEISKIDETMKKENHNSATSSSNVCYKCDQPGHSIRDFSINKDDHGEYVKSGESKDKEGDLVRPKLSRT</sequence>
<evidence type="ECO:0000313" key="4">
    <source>
        <dbReference type="Proteomes" id="UP000826656"/>
    </source>
</evidence>
<feature type="compositionally biased region" description="Basic and acidic residues" evidence="1">
    <location>
        <begin position="37"/>
        <end position="48"/>
    </location>
</feature>
<gene>
    <name evidence="3" type="ORF">KY290_031782</name>
</gene>
<comment type="caution">
    <text evidence="3">The sequence shown here is derived from an EMBL/GenBank/DDBJ whole genome shotgun (WGS) entry which is preliminary data.</text>
</comment>
<evidence type="ECO:0000259" key="2">
    <source>
        <dbReference type="Pfam" id="PF00098"/>
    </source>
</evidence>
<name>A0ABQ7UAV7_SOLTU</name>
<organism evidence="3 4">
    <name type="scientific">Solanum tuberosum</name>
    <name type="common">Potato</name>
    <dbReference type="NCBI Taxonomy" id="4113"/>
    <lineage>
        <taxon>Eukaryota</taxon>
        <taxon>Viridiplantae</taxon>
        <taxon>Streptophyta</taxon>
        <taxon>Embryophyta</taxon>
        <taxon>Tracheophyta</taxon>
        <taxon>Spermatophyta</taxon>
        <taxon>Magnoliopsida</taxon>
        <taxon>eudicotyledons</taxon>
        <taxon>Gunneridae</taxon>
        <taxon>Pentapetalae</taxon>
        <taxon>asterids</taxon>
        <taxon>lamiids</taxon>
        <taxon>Solanales</taxon>
        <taxon>Solanaceae</taxon>
        <taxon>Solanoideae</taxon>
        <taxon>Solaneae</taxon>
        <taxon>Solanum</taxon>
    </lineage>
</organism>
<feature type="compositionally biased region" description="Polar residues" evidence="1">
    <location>
        <begin position="49"/>
        <end position="58"/>
    </location>
</feature>
<feature type="domain" description="CCHC-type" evidence="2">
    <location>
        <begin position="78"/>
        <end position="92"/>
    </location>
</feature>
<reference evidence="3 4" key="1">
    <citation type="journal article" date="2021" name="bioRxiv">
        <title>Chromosome-scale and haplotype-resolved genome assembly of a tetraploid potato cultivar.</title>
        <authorList>
            <person name="Sun H."/>
            <person name="Jiao W.-B."/>
            <person name="Krause K."/>
            <person name="Campoy J.A."/>
            <person name="Goel M."/>
            <person name="Folz-Donahue K."/>
            <person name="Kukat C."/>
            <person name="Huettel B."/>
            <person name="Schneeberger K."/>
        </authorList>
    </citation>
    <scope>NUCLEOTIDE SEQUENCE [LARGE SCALE GENOMIC DNA]</scope>
    <source>
        <strain evidence="3">SolTubOtavaFocal</strain>
        <tissue evidence="3">Leaves</tissue>
    </source>
</reference>
<proteinExistence type="predicted"/>
<evidence type="ECO:0000313" key="3">
    <source>
        <dbReference type="EMBL" id="KAH0743789.1"/>
    </source>
</evidence>
<keyword evidence="4" id="KW-1185">Reference proteome</keyword>
<dbReference type="Pfam" id="PF00098">
    <property type="entry name" value="zf-CCHC"/>
    <property type="match status" value="1"/>
</dbReference>
<feature type="compositionally biased region" description="Basic and acidic residues" evidence="1">
    <location>
        <begin position="89"/>
        <end position="118"/>
    </location>
</feature>
<evidence type="ECO:0000256" key="1">
    <source>
        <dbReference type="SAM" id="MobiDB-lite"/>
    </source>
</evidence>
<feature type="compositionally biased region" description="Basic and acidic residues" evidence="1">
    <location>
        <begin position="59"/>
        <end position="70"/>
    </location>
</feature>
<accession>A0ABQ7UAV7</accession>
<dbReference type="EMBL" id="JAIVGD010000023">
    <property type="protein sequence ID" value="KAH0743789.1"/>
    <property type="molecule type" value="Genomic_DNA"/>
</dbReference>
<dbReference type="Proteomes" id="UP000826656">
    <property type="component" value="Unassembled WGS sequence"/>
</dbReference>
<dbReference type="InterPro" id="IPR001878">
    <property type="entry name" value="Znf_CCHC"/>
</dbReference>
<protein>
    <recommendedName>
        <fullName evidence="2">CCHC-type domain-containing protein</fullName>
    </recommendedName>
</protein>